<evidence type="ECO:0000256" key="1">
    <source>
        <dbReference type="SAM" id="MobiDB-lite"/>
    </source>
</evidence>
<dbReference type="WBParaSite" id="HPBE_0000499801-mRNA-1">
    <property type="protein sequence ID" value="HPBE_0000499801-mRNA-1"/>
    <property type="gene ID" value="HPBE_0000499801"/>
</dbReference>
<reference evidence="4" key="2">
    <citation type="submission" date="2019-09" db="UniProtKB">
        <authorList>
            <consortium name="WormBaseParasite"/>
        </authorList>
    </citation>
    <scope>IDENTIFICATION</scope>
</reference>
<accession>A0A183FEY6</accession>
<evidence type="ECO:0000313" key="2">
    <source>
        <dbReference type="EMBL" id="VDO63075.1"/>
    </source>
</evidence>
<keyword evidence="3" id="KW-1185">Reference proteome</keyword>
<feature type="compositionally biased region" description="Basic residues" evidence="1">
    <location>
        <begin position="7"/>
        <end position="23"/>
    </location>
</feature>
<dbReference type="EMBL" id="UZAH01025395">
    <property type="protein sequence ID" value="VDO63075.1"/>
    <property type="molecule type" value="Genomic_DNA"/>
</dbReference>
<evidence type="ECO:0000313" key="3">
    <source>
        <dbReference type="Proteomes" id="UP000050761"/>
    </source>
</evidence>
<name>A0A183FEY6_HELPZ</name>
<accession>A0A3P8AQM4</accession>
<proteinExistence type="predicted"/>
<reference evidence="2 3" key="1">
    <citation type="submission" date="2018-11" db="EMBL/GenBank/DDBJ databases">
        <authorList>
            <consortium name="Pathogen Informatics"/>
        </authorList>
    </citation>
    <scope>NUCLEOTIDE SEQUENCE [LARGE SCALE GENOMIC DNA]</scope>
</reference>
<protein>
    <submittedName>
        <fullName evidence="2 4">Uncharacterized protein</fullName>
    </submittedName>
</protein>
<feature type="compositionally biased region" description="Basic and acidic residues" evidence="1">
    <location>
        <begin position="24"/>
        <end position="36"/>
    </location>
</feature>
<evidence type="ECO:0000313" key="4">
    <source>
        <dbReference type="WBParaSite" id="HPBE_0000499801-mRNA-1"/>
    </source>
</evidence>
<feature type="compositionally biased region" description="Low complexity" evidence="1">
    <location>
        <begin position="39"/>
        <end position="62"/>
    </location>
</feature>
<organism evidence="3 4">
    <name type="scientific">Heligmosomoides polygyrus</name>
    <name type="common">Parasitic roundworm</name>
    <dbReference type="NCBI Taxonomy" id="6339"/>
    <lineage>
        <taxon>Eukaryota</taxon>
        <taxon>Metazoa</taxon>
        <taxon>Ecdysozoa</taxon>
        <taxon>Nematoda</taxon>
        <taxon>Chromadorea</taxon>
        <taxon>Rhabditida</taxon>
        <taxon>Rhabditina</taxon>
        <taxon>Rhabditomorpha</taxon>
        <taxon>Strongyloidea</taxon>
        <taxon>Heligmosomidae</taxon>
        <taxon>Heligmosomoides</taxon>
    </lineage>
</organism>
<dbReference type="Proteomes" id="UP000050761">
    <property type="component" value="Unassembled WGS sequence"/>
</dbReference>
<feature type="region of interest" description="Disordered" evidence="1">
    <location>
        <begin position="129"/>
        <end position="154"/>
    </location>
</feature>
<dbReference type="AlphaFoldDB" id="A0A183FEY6"/>
<feature type="region of interest" description="Disordered" evidence="1">
    <location>
        <begin position="1"/>
        <end position="80"/>
    </location>
</feature>
<gene>
    <name evidence="2" type="ORF">HPBE_LOCUS4999</name>
</gene>
<sequence>MTGQKEKVRRTPRAKKVPMRPRKKEGGMADVVECRRRTTATMSESYSSSSSSSTTASASAAADVEKPVGRPTMRNQVEDRHRQRRAMTLTAPWLPLAAASWPSARSLLRAIWRPEEASKARRMDQKMFEKGGENVPDKPPSMHSSLGDKSSEETRFREQMNVRNHAYRNTEAYTRAAGSLSFPPIPFLKLCPSTIHCTSLTLCLFDGRQTEAD</sequence>